<comment type="caution">
    <text evidence="1">The sequence shown here is derived from an EMBL/GenBank/DDBJ whole genome shotgun (WGS) entry which is preliminary data.</text>
</comment>
<sequence length="51" mass="5929">MLINLFAFDVDSRLKQTLIGICWLRDSHKKARISGLLIYSNEILIIALQRQ</sequence>
<dbReference type="STRING" id="1127673.GLIP_0262"/>
<dbReference type="AlphaFoldDB" id="K6XML7"/>
<protein>
    <submittedName>
        <fullName evidence="1">Uncharacterized protein</fullName>
    </submittedName>
</protein>
<evidence type="ECO:0000313" key="2">
    <source>
        <dbReference type="Proteomes" id="UP000006334"/>
    </source>
</evidence>
<name>K6XML7_9ALTE</name>
<accession>K6XML7</accession>
<dbReference type="Proteomes" id="UP000006334">
    <property type="component" value="Unassembled WGS sequence"/>
</dbReference>
<evidence type="ECO:0000313" key="1">
    <source>
        <dbReference type="EMBL" id="GAC12916.1"/>
    </source>
</evidence>
<keyword evidence="2" id="KW-1185">Reference proteome</keyword>
<gene>
    <name evidence="1" type="ORF">GLIP_0262</name>
</gene>
<proteinExistence type="predicted"/>
<organism evidence="1 2">
    <name type="scientific">Aliiglaciecola lipolytica E3</name>
    <dbReference type="NCBI Taxonomy" id="1127673"/>
    <lineage>
        <taxon>Bacteria</taxon>
        <taxon>Pseudomonadati</taxon>
        <taxon>Pseudomonadota</taxon>
        <taxon>Gammaproteobacteria</taxon>
        <taxon>Alteromonadales</taxon>
        <taxon>Alteromonadaceae</taxon>
        <taxon>Aliiglaciecola</taxon>
    </lineage>
</organism>
<reference evidence="1 2" key="1">
    <citation type="journal article" date="2017" name="Antonie Van Leeuwenhoek">
        <title>Rhizobium rhizosphaerae sp. nov., a novel species isolated from rice rhizosphere.</title>
        <authorList>
            <person name="Zhao J.J."/>
            <person name="Zhang J."/>
            <person name="Zhang R.J."/>
            <person name="Zhang C.W."/>
            <person name="Yin H.Q."/>
            <person name="Zhang X.X."/>
        </authorList>
    </citation>
    <scope>NUCLEOTIDE SEQUENCE [LARGE SCALE GENOMIC DNA]</scope>
    <source>
        <strain evidence="1 2">E3</strain>
    </source>
</reference>
<dbReference type="EMBL" id="BAEN01000011">
    <property type="protein sequence ID" value="GAC12916.1"/>
    <property type="molecule type" value="Genomic_DNA"/>
</dbReference>